<proteinExistence type="inferred from homology"/>
<name>A0A152A2W0_TIELA</name>
<dbReference type="Gene3D" id="3.40.50.10320">
    <property type="entry name" value="LmbE-like"/>
    <property type="match status" value="1"/>
</dbReference>
<dbReference type="STRING" id="361077.A0A152A2W0"/>
<dbReference type="EMBL" id="LODT01000013">
    <property type="protein sequence ID" value="KYR00566.1"/>
    <property type="molecule type" value="Genomic_DNA"/>
</dbReference>
<dbReference type="OrthoDB" id="440160at2759"/>
<accession>A0A152A2W0</accession>
<protein>
    <recommendedName>
        <fullName evidence="2">N-acetylglucosaminylphosphatidylinositol deacetylase</fullName>
        <ecNumber evidence="2">3.5.1.89</ecNumber>
    </recommendedName>
</protein>
<keyword evidence="4" id="KW-1185">Reference proteome</keyword>
<dbReference type="GO" id="GO:0006506">
    <property type="term" value="P:GPI anchor biosynthetic process"/>
    <property type="evidence" value="ECO:0007669"/>
    <property type="project" value="UniProtKB-UniPathway"/>
</dbReference>
<dbReference type="PANTHER" id="PTHR12993">
    <property type="entry name" value="N-ACETYLGLUCOSAMINYL-PHOSPHATIDYLINOSITOL DE-N-ACETYLASE-RELATED"/>
    <property type="match status" value="1"/>
</dbReference>
<dbReference type="GO" id="GO:0000225">
    <property type="term" value="F:N-acetylglucosaminylphosphatidylinositol deacetylase activity"/>
    <property type="evidence" value="ECO:0007669"/>
    <property type="project" value="UniProtKB-EC"/>
</dbReference>
<evidence type="ECO:0000313" key="4">
    <source>
        <dbReference type="Proteomes" id="UP000076078"/>
    </source>
</evidence>
<sequence>MAGGKRRNQTVNPNGKSVLFIIAHPDDECMFFTPTIRHYVQSFYNIHILCLTTGNDLTISRGKELIESCVELGIPAKNVKVDNWMRDGMDEIWDTNKIIKVIESELLHFSPDVIITFDNSGVSSHPNHIDVSRAVETFIKSYRQKRNKDLPKLKRKQVELEKQHVIMKDIKVYQLETVNIVRKYMGIFDLFFSSWFGKYTDPTKKTEDATSSSALTPTPQPRDKIIFKSYQILLPSSYYPMKKHKSQFVWFRYLFIFFSRYSYVNTLQEI</sequence>
<dbReference type="InParanoid" id="A0A152A2W0"/>
<evidence type="ECO:0000256" key="1">
    <source>
        <dbReference type="ARBA" id="ARBA00006066"/>
    </source>
</evidence>
<evidence type="ECO:0000256" key="2">
    <source>
        <dbReference type="ARBA" id="ARBA00012176"/>
    </source>
</evidence>
<dbReference type="InterPro" id="IPR024078">
    <property type="entry name" value="LmbE-like_dom_sf"/>
</dbReference>
<comment type="similarity">
    <text evidence="1">Belongs to the PIGL family.</text>
</comment>
<dbReference type="EC" id="3.5.1.89" evidence="2"/>
<dbReference type="PANTHER" id="PTHR12993:SF11">
    <property type="entry name" value="N-ACETYLGLUCOSAMINYL-PHOSPHATIDYLINOSITOL DE-N-ACETYLASE"/>
    <property type="match status" value="1"/>
</dbReference>
<evidence type="ECO:0000313" key="3">
    <source>
        <dbReference type="EMBL" id="KYR00566.1"/>
    </source>
</evidence>
<dbReference type="Proteomes" id="UP000076078">
    <property type="component" value="Unassembled WGS sequence"/>
</dbReference>
<dbReference type="Pfam" id="PF02585">
    <property type="entry name" value="PIG-L"/>
    <property type="match status" value="1"/>
</dbReference>
<dbReference type="UniPathway" id="UPA00196"/>
<reference evidence="3 4" key="1">
    <citation type="submission" date="2015-12" db="EMBL/GenBank/DDBJ databases">
        <title>Dictyostelia acquired genes for synthesis and detection of signals that induce cell-type specialization by lateral gene transfer from prokaryotes.</title>
        <authorList>
            <person name="Gloeckner G."/>
            <person name="Schaap P."/>
        </authorList>
    </citation>
    <scope>NUCLEOTIDE SEQUENCE [LARGE SCALE GENOMIC DNA]</scope>
    <source>
        <strain evidence="3 4">TK</strain>
    </source>
</reference>
<dbReference type="AlphaFoldDB" id="A0A152A2W0"/>
<dbReference type="OMA" id="YVLESVN"/>
<dbReference type="FunCoup" id="A0A152A2W0">
    <property type="interactions" value="560"/>
</dbReference>
<gene>
    <name evidence="3" type="ORF">DLAC_02583</name>
</gene>
<dbReference type="InterPro" id="IPR003737">
    <property type="entry name" value="GlcNAc_PI_deacetylase-related"/>
</dbReference>
<dbReference type="GO" id="GO:0016020">
    <property type="term" value="C:membrane"/>
    <property type="evidence" value="ECO:0007669"/>
    <property type="project" value="GOC"/>
</dbReference>
<comment type="caution">
    <text evidence="3">The sequence shown here is derived from an EMBL/GenBank/DDBJ whole genome shotgun (WGS) entry which is preliminary data.</text>
</comment>
<dbReference type="GO" id="GO:0005783">
    <property type="term" value="C:endoplasmic reticulum"/>
    <property type="evidence" value="ECO:0007669"/>
    <property type="project" value="TreeGrafter"/>
</dbReference>
<organism evidence="3 4">
    <name type="scientific">Tieghemostelium lacteum</name>
    <name type="common">Slime mold</name>
    <name type="synonym">Dictyostelium lacteum</name>
    <dbReference type="NCBI Taxonomy" id="361077"/>
    <lineage>
        <taxon>Eukaryota</taxon>
        <taxon>Amoebozoa</taxon>
        <taxon>Evosea</taxon>
        <taxon>Eumycetozoa</taxon>
        <taxon>Dictyostelia</taxon>
        <taxon>Dictyosteliales</taxon>
        <taxon>Raperosteliaceae</taxon>
        <taxon>Tieghemostelium</taxon>
    </lineage>
</organism>
<dbReference type="SUPFAM" id="SSF102588">
    <property type="entry name" value="LmbE-like"/>
    <property type="match status" value="1"/>
</dbReference>